<accession>A0A212LGC5</accession>
<sequence>MQNRSNDCRFRPNNSIFNLNDIIYMNSLEQNDIIRALF</sequence>
<reference evidence="1" key="1">
    <citation type="submission" date="2016-08" db="EMBL/GenBank/DDBJ databases">
        <authorList>
            <person name="Seilhamer J.J."/>
        </authorList>
    </citation>
    <scope>NUCLEOTIDE SEQUENCE</scope>
    <source>
        <strain evidence="1">86</strain>
    </source>
</reference>
<name>A0A212LGC5_9HYPH</name>
<protein>
    <submittedName>
        <fullName evidence="1">Uncharacterized protein</fullName>
    </submittedName>
</protein>
<dbReference type="EMBL" id="FMJD01000008">
    <property type="protein sequence ID" value="SCM76439.1"/>
    <property type="molecule type" value="Genomic_DNA"/>
</dbReference>
<dbReference type="AlphaFoldDB" id="A0A212LGC5"/>
<evidence type="ECO:0000313" key="1">
    <source>
        <dbReference type="EMBL" id="SCM76439.1"/>
    </source>
</evidence>
<organism evidence="1">
    <name type="scientific">uncultured Pleomorphomonas sp</name>
    <dbReference type="NCBI Taxonomy" id="442121"/>
    <lineage>
        <taxon>Bacteria</taxon>
        <taxon>Pseudomonadati</taxon>
        <taxon>Pseudomonadota</taxon>
        <taxon>Alphaproteobacteria</taxon>
        <taxon>Hyphomicrobiales</taxon>
        <taxon>Pleomorphomonadaceae</taxon>
        <taxon>Pleomorphomonas</taxon>
        <taxon>environmental samples</taxon>
    </lineage>
</organism>
<gene>
    <name evidence="1" type="ORF">KL86PLE_40244</name>
</gene>
<proteinExistence type="predicted"/>